<accession>A0A7Y9B0R9</accession>
<dbReference type="Pfam" id="PF14265">
    <property type="entry name" value="DUF4355"/>
    <property type="match status" value="1"/>
</dbReference>
<gene>
    <name evidence="3" type="ORF">HW270_03605</name>
</gene>
<organism evidence="3 4">
    <name type="scientific">Mogibacterium timidum</name>
    <dbReference type="NCBI Taxonomy" id="35519"/>
    <lineage>
        <taxon>Bacteria</taxon>
        <taxon>Bacillati</taxon>
        <taxon>Bacillota</taxon>
        <taxon>Clostridia</taxon>
        <taxon>Peptostreptococcales</taxon>
        <taxon>Anaerovoracaceae</taxon>
        <taxon>Mogibacterium</taxon>
    </lineage>
</organism>
<keyword evidence="4" id="KW-1185">Reference proteome</keyword>
<dbReference type="RefSeq" id="WP_178978354.1">
    <property type="nucleotide sequence ID" value="NZ_JABXYR010000001.1"/>
</dbReference>
<dbReference type="InterPro" id="IPR025580">
    <property type="entry name" value="Gp46"/>
</dbReference>
<proteinExistence type="predicted"/>
<sequence length="195" mass="21311">MLNELTKWKLQMFADGEGGDDGAGDDPNAAKGGKGSNGDEPAGGKPGEGEKKYTDAEVDAILDKKFAKWQKEQEAKIEEAKKLEKMSADEKNQHELEKLKKENADLRNAQTLSDMRTTASKLLKEKDIDATTDILDFVATTDADETKANIDKFVGIVDKLVKAAEVKRNTGKTPKDFGGDNGKSDPFAAKIEKYK</sequence>
<feature type="compositionally biased region" description="Basic and acidic residues" evidence="2">
    <location>
        <begin position="168"/>
        <end position="178"/>
    </location>
</feature>
<protein>
    <submittedName>
        <fullName evidence="3">DUF4355 domain-containing protein</fullName>
    </submittedName>
</protein>
<name>A0A7Y9B0R9_9FIRM</name>
<dbReference type="EMBL" id="JABXYR010000001">
    <property type="protein sequence ID" value="NWO23167.1"/>
    <property type="molecule type" value="Genomic_DNA"/>
</dbReference>
<dbReference type="AlphaFoldDB" id="A0A7Y9B0R9"/>
<evidence type="ECO:0000313" key="3">
    <source>
        <dbReference type="EMBL" id="NWO23167.1"/>
    </source>
</evidence>
<feature type="region of interest" description="Disordered" evidence="2">
    <location>
        <begin position="13"/>
        <end position="54"/>
    </location>
</feature>
<keyword evidence="1" id="KW-0175">Coiled coil</keyword>
<reference evidence="3 4" key="1">
    <citation type="submission" date="2020-06" db="EMBL/GenBank/DDBJ databases">
        <title>Mogibacterium timidum strain W9173 genomic sequence.</title>
        <authorList>
            <person name="Wade W.G."/>
            <person name="Johnston C.D."/>
            <person name="Chen T."/>
            <person name="Dewhirst F.E."/>
        </authorList>
    </citation>
    <scope>NUCLEOTIDE SEQUENCE [LARGE SCALE GENOMIC DNA]</scope>
    <source>
        <strain evidence="3 4">W9173</strain>
    </source>
</reference>
<dbReference type="Proteomes" id="UP000526307">
    <property type="component" value="Unassembled WGS sequence"/>
</dbReference>
<feature type="coiled-coil region" evidence="1">
    <location>
        <begin position="66"/>
        <end position="109"/>
    </location>
</feature>
<evidence type="ECO:0000313" key="4">
    <source>
        <dbReference type="Proteomes" id="UP000526307"/>
    </source>
</evidence>
<evidence type="ECO:0000256" key="1">
    <source>
        <dbReference type="SAM" id="Coils"/>
    </source>
</evidence>
<comment type="caution">
    <text evidence="3">The sequence shown here is derived from an EMBL/GenBank/DDBJ whole genome shotgun (WGS) entry which is preliminary data.</text>
</comment>
<evidence type="ECO:0000256" key="2">
    <source>
        <dbReference type="SAM" id="MobiDB-lite"/>
    </source>
</evidence>
<feature type="region of interest" description="Disordered" evidence="2">
    <location>
        <begin position="168"/>
        <end position="195"/>
    </location>
</feature>